<feature type="compositionally biased region" description="Polar residues" evidence="2">
    <location>
        <begin position="297"/>
        <end position="309"/>
    </location>
</feature>
<dbReference type="Gene3D" id="1.10.30.10">
    <property type="entry name" value="High mobility group box domain"/>
    <property type="match status" value="1"/>
</dbReference>
<evidence type="ECO:0000256" key="1">
    <source>
        <dbReference type="PROSITE-ProRule" id="PRU00267"/>
    </source>
</evidence>
<keyword evidence="1" id="KW-0238">DNA-binding</keyword>
<keyword evidence="5" id="KW-1185">Reference proteome</keyword>
<reference evidence="4" key="1">
    <citation type="submission" date="2022-07" db="EMBL/GenBank/DDBJ databases">
        <title>Phylogenomic reconstructions and comparative analyses of Kickxellomycotina fungi.</title>
        <authorList>
            <person name="Reynolds N.K."/>
            <person name="Stajich J.E."/>
            <person name="Barry K."/>
            <person name="Grigoriev I.V."/>
            <person name="Crous P."/>
            <person name="Smith M.E."/>
        </authorList>
    </citation>
    <scope>NUCLEOTIDE SEQUENCE</scope>
    <source>
        <strain evidence="4">NBRC 100468</strain>
    </source>
</reference>
<dbReference type="SUPFAM" id="SSF47095">
    <property type="entry name" value="HMG-box"/>
    <property type="match status" value="1"/>
</dbReference>
<dbReference type="AlphaFoldDB" id="A0A9W8DP04"/>
<comment type="caution">
    <text evidence="4">The sequence shown here is derived from an EMBL/GenBank/DDBJ whole genome shotgun (WGS) entry which is preliminary data.</text>
</comment>
<evidence type="ECO:0000256" key="2">
    <source>
        <dbReference type="SAM" id="MobiDB-lite"/>
    </source>
</evidence>
<feature type="region of interest" description="Disordered" evidence="2">
    <location>
        <begin position="460"/>
        <end position="520"/>
    </location>
</feature>
<feature type="domain" description="HMG box" evidence="3">
    <location>
        <begin position="223"/>
        <end position="291"/>
    </location>
</feature>
<dbReference type="GO" id="GO:0005634">
    <property type="term" value="C:nucleus"/>
    <property type="evidence" value="ECO:0007669"/>
    <property type="project" value="UniProtKB-UniRule"/>
</dbReference>
<sequence>MDYKTTTSSASSVQTVLSAFNSQDFWDLDSTHLIRIPPNHQVAYIPKDDVKYLTPDLNHDDLLVNTQKSKILECYIENAALKAKTEPSIDKMPLPIPSSYNKLVCYNSSVPHNLSFQSCASKIPTSVQSIINGTNAKYSNLGHGQRIVEAASHRSISLPASISATALSTALGALDSQHHCAQAGDAGFGDWTINDDELNTLNQALLKTPRSKSRARKTPTKRLGKPMNAFILYRRSLHSIVQKSNPGIQNADISRIIAKMWKSEPKEKVDEWKRLAAEERIKHDIKHQEMYGCLPRASNTSKLSSTHSKQPQRSHSHKRQKTSIATSAPGVNTINTAFSTPSASARVNDKMTFSGNEDLSQILYSLKYTPSEISEFVPDFEYTISSSSSPLFSKMQSESVNPSGPLLSMFGTMDQPPTLEDFSINWDQMLFNSQTIQESALSQPEVTSQQQELTLPQLSEMGDPFTQGATIDDNPFEQLDPLVDEPHHHQQQQCEPLKTKKQPETEENNDLVATVCPNTD</sequence>
<protein>
    <submittedName>
        <fullName evidence="4">Slightly ste11-like protein</fullName>
    </submittedName>
</protein>
<evidence type="ECO:0000313" key="5">
    <source>
        <dbReference type="Proteomes" id="UP001150538"/>
    </source>
</evidence>
<keyword evidence="1" id="KW-0539">Nucleus</keyword>
<evidence type="ECO:0000259" key="3">
    <source>
        <dbReference type="PROSITE" id="PS50118"/>
    </source>
</evidence>
<dbReference type="EMBL" id="JANBPU010000042">
    <property type="protein sequence ID" value="KAJ1918574.1"/>
    <property type="molecule type" value="Genomic_DNA"/>
</dbReference>
<dbReference type="CDD" id="cd01389">
    <property type="entry name" value="HMG-box_ROX1-like"/>
    <property type="match status" value="1"/>
</dbReference>
<dbReference type="SMART" id="SM00398">
    <property type="entry name" value="HMG"/>
    <property type="match status" value="1"/>
</dbReference>
<accession>A0A9W8DP04</accession>
<feature type="compositionally biased region" description="Polar residues" evidence="2">
    <location>
        <begin position="322"/>
        <end position="337"/>
    </location>
</feature>
<dbReference type="InterPro" id="IPR036910">
    <property type="entry name" value="HMG_box_dom_sf"/>
</dbReference>
<feature type="DNA-binding region" description="HMG box" evidence="1">
    <location>
        <begin position="223"/>
        <end position="291"/>
    </location>
</feature>
<dbReference type="OrthoDB" id="6247875at2759"/>
<dbReference type="Pfam" id="PF00505">
    <property type="entry name" value="HMG_box"/>
    <property type="match status" value="1"/>
</dbReference>
<gene>
    <name evidence="4" type="primary">RFG1</name>
    <name evidence="4" type="ORF">H4219_002511</name>
</gene>
<dbReference type="GO" id="GO:0003677">
    <property type="term" value="F:DNA binding"/>
    <property type="evidence" value="ECO:0007669"/>
    <property type="project" value="UniProtKB-UniRule"/>
</dbReference>
<dbReference type="PROSITE" id="PS50118">
    <property type="entry name" value="HMG_BOX_2"/>
    <property type="match status" value="1"/>
</dbReference>
<dbReference type="Proteomes" id="UP001150538">
    <property type="component" value="Unassembled WGS sequence"/>
</dbReference>
<dbReference type="InterPro" id="IPR009071">
    <property type="entry name" value="HMG_box_dom"/>
</dbReference>
<feature type="compositionally biased region" description="Basic residues" evidence="2">
    <location>
        <begin position="310"/>
        <end position="321"/>
    </location>
</feature>
<proteinExistence type="predicted"/>
<name>A0A9W8DP04_9FUNG</name>
<feature type="region of interest" description="Disordered" evidence="2">
    <location>
        <begin position="297"/>
        <end position="337"/>
    </location>
</feature>
<evidence type="ECO:0000313" key="4">
    <source>
        <dbReference type="EMBL" id="KAJ1918574.1"/>
    </source>
</evidence>
<organism evidence="4 5">
    <name type="scientific">Mycoemilia scoparia</name>
    <dbReference type="NCBI Taxonomy" id="417184"/>
    <lineage>
        <taxon>Eukaryota</taxon>
        <taxon>Fungi</taxon>
        <taxon>Fungi incertae sedis</taxon>
        <taxon>Zoopagomycota</taxon>
        <taxon>Kickxellomycotina</taxon>
        <taxon>Kickxellomycetes</taxon>
        <taxon>Kickxellales</taxon>
        <taxon>Kickxellaceae</taxon>
        <taxon>Mycoemilia</taxon>
    </lineage>
</organism>